<evidence type="ECO:0000313" key="3">
    <source>
        <dbReference type="Proteomes" id="UP001057291"/>
    </source>
</evidence>
<reference evidence="2" key="1">
    <citation type="journal article" date="2023" name="Int. J. Syst. Evol. Microbiol.">
        <title>Collibacillus ludicampi gen. nov., sp. nov., a new soil bacterium of the family Alicyclobacillaceae.</title>
        <authorList>
            <person name="Jojima T."/>
            <person name="Ioku Y."/>
            <person name="Fukuta Y."/>
            <person name="Shirasaka N."/>
            <person name="Matsumura Y."/>
            <person name="Mori M."/>
        </authorList>
    </citation>
    <scope>NUCLEOTIDE SEQUENCE</scope>
    <source>
        <strain evidence="2">TP075</strain>
    </source>
</reference>
<keyword evidence="1" id="KW-0472">Membrane</keyword>
<proteinExistence type="predicted"/>
<sequence length="76" mass="8891">MLWVKIFLWLLLTSVSTGIVATWLDKKFPVTESPNGGVPIGTLPAVFFMILYGYFFRDSIQTVMYMFLDFLFWLQK</sequence>
<feature type="transmembrane region" description="Helical" evidence="1">
    <location>
        <begin position="37"/>
        <end position="56"/>
    </location>
</feature>
<dbReference type="RefSeq" id="WP_282201570.1">
    <property type="nucleotide sequence ID" value="NZ_BOQE01000002.1"/>
</dbReference>
<keyword evidence="1" id="KW-1133">Transmembrane helix</keyword>
<evidence type="ECO:0000256" key="1">
    <source>
        <dbReference type="SAM" id="Phobius"/>
    </source>
</evidence>
<accession>A0AAV4LLF4</accession>
<organism evidence="2 3">
    <name type="scientific">Collibacillus ludicampi</name>
    <dbReference type="NCBI Taxonomy" id="2771369"/>
    <lineage>
        <taxon>Bacteria</taxon>
        <taxon>Bacillati</taxon>
        <taxon>Bacillota</taxon>
        <taxon>Bacilli</taxon>
        <taxon>Bacillales</taxon>
        <taxon>Alicyclobacillaceae</taxon>
        <taxon>Collibacillus</taxon>
    </lineage>
</organism>
<gene>
    <name evidence="2" type="ORF">DNHGIG_40750</name>
</gene>
<protein>
    <submittedName>
        <fullName evidence="2">Uncharacterized protein</fullName>
    </submittedName>
</protein>
<keyword evidence="3" id="KW-1185">Reference proteome</keyword>
<comment type="caution">
    <text evidence="2">The sequence shown here is derived from an EMBL/GenBank/DDBJ whole genome shotgun (WGS) entry which is preliminary data.</text>
</comment>
<evidence type="ECO:0000313" key="2">
    <source>
        <dbReference type="EMBL" id="GIM48526.1"/>
    </source>
</evidence>
<name>A0AAV4LLF4_9BACL</name>
<dbReference type="EMBL" id="BOQE01000002">
    <property type="protein sequence ID" value="GIM48526.1"/>
    <property type="molecule type" value="Genomic_DNA"/>
</dbReference>
<keyword evidence="1" id="KW-0812">Transmembrane</keyword>
<dbReference type="AlphaFoldDB" id="A0AAV4LLF4"/>
<dbReference type="Proteomes" id="UP001057291">
    <property type="component" value="Unassembled WGS sequence"/>
</dbReference>